<dbReference type="InterPro" id="IPR010998">
    <property type="entry name" value="Integrase_recombinase_N"/>
</dbReference>
<dbReference type="InterPro" id="IPR046668">
    <property type="entry name" value="DUF6538"/>
</dbReference>
<keyword evidence="7" id="KW-1185">Reference proteome</keyword>
<dbReference type="EMBL" id="JAIRBT010000022">
    <property type="protein sequence ID" value="MBZ6067560.1"/>
    <property type="molecule type" value="Genomic_DNA"/>
</dbReference>
<dbReference type="SUPFAM" id="SSF56349">
    <property type="entry name" value="DNA breaking-rejoining enzymes"/>
    <property type="match status" value="1"/>
</dbReference>
<proteinExistence type="inferred from homology"/>
<organism evidence="6 7">
    <name type="scientific">Aeromonas schubertii</name>
    <dbReference type="NCBI Taxonomy" id="652"/>
    <lineage>
        <taxon>Bacteria</taxon>
        <taxon>Pseudomonadati</taxon>
        <taxon>Pseudomonadota</taxon>
        <taxon>Gammaproteobacteria</taxon>
        <taxon>Aeromonadales</taxon>
        <taxon>Aeromonadaceae</taxon>
        <taxon>Aeromonas</taxon>
    </lineage>
</organism>
<reference evidence="6 7" key="1">
    <citation type="submission" date="2021-09" db="EMBL/GenBank/DDBJ databases">
        <title>Aeromonas schubertii isolated from Asian sea bass.</title>
        <authorList>
            <person name="Pinpimai K."/>
        </authorList>
    </citation>
    <scope>NUCLEOTIDE SEQUENCE [LARGE SCALE GENOMIC DNA]</scope>
    <source>
        <strain evidence="6 7">CHULA2021a</strain>
    </source>
</reference>
<accession>A0ABS7VEH9</accession>
<dbReference type="Gene3D" id="1.10.443.10">
    <property type="entry name" value="Intergrase catalytic core"/>
    <property type="match status" value="1"/>
</dbReference>
<evidence type="ECO:0000256" key="2">
    <source>
        <dbReference type="ARBA" id="ARBA00022908"/>
    </source>
</evidence>
<sequence>MAIMPNPKKDPKTGVYKIRQVIPPALRPFVEGKGELKRSLETTDPQEAKAKAVEVNLELQTILAAARNKLALQESRTQLTQSQVEQIARTWRLREISRLRDPEILERYVLRELDDDGVNYEYSSLADFYGDELSRVDLDCGVKHLNPQRLHAQMKHFTEECLALAQVELSPEDPLYTVLCDRLAQHCVAICKIAFKATHRQIDYGIEQLLVPPIHPAGIAVATAPSAPDAPKIGEFFEKLADEQSKINPKGAITWRRERTAVVRRFIEAFGDLPLNHITSSMCREFRDQLKLTPYRPSKEINQLPFKEQIDKAQQEGLKTIALSRVEVLLHLFSGILTRAQNDALISDNPCSSIKVEVPNVTRERAPEFTDAEMNTLFDSGLFTGDIRPVRANYGEAIYWVPVLLAYTGARLEEICQLFRRDVEQKDGHWVIHIRDWDESQSVKTGKSRVVPLHPHLLELGFERFLATRATEGPLFSELKVSNPTGRYSDKLGKWLGEQIRQILGLKTGSISPLHAFRHTFVTHMRDLDIREDIQNAITGHSQGTSVGRRYGSFRQLHNAIAKMPRWPVPVWHPFSVDDVPTAEAEV</sequence>
<dbReference type="Proteomes" id="UP000774958">
    <property type="component" value="Unassembled WGS sequence"/>
</dbReference>
<dbReference type="PANTHER" id="PTHR30349:SF41">
    <property type="entry name" value="INTEGRASE_RECOMBINASE PROTEIN MJ0367-RELATED"/>
    <property type="match status" value="1"/>
</dbReference>
<keyword evidence="2" id="KW-0229">DNA integration</keyword>
<dbReference type="InterPro" id="IPR050090">
    <property type="entry name" value="Tyrosine_recombinase_XerCD"/>
</dbReference>
<keyword evidence="3" id="KW-0238">DNA-binding</keyword>
<evidence type="ECO:0000256" key="4">
    <source>
        <dbReference type="ARBA" id="ARBA00023172"/>
    </source>
</evidence>
<evidence type="ECO:0000256" key="3">
    <source>
        <dbReference type="ARBA" id="ARBA00023125"/>
    </source>
</evidence>
<evidence type="ECO:0000313" key="7">
    <source>
        <dbReference type="Proteomes" id="UP000774958"/>
    </source>
</evidence>
<dbReference type="CDD" id="cd01184">
    <property type="entry name" value="INT_C_like_1"/>
    <property type="match status" value="1"/>
</dbReference>
<protein>
    <submittedName>
        <fullName evidence="6">Site-specific integrase</fullName>
    </submittedName>
</protein>
<comment type="similarity">
    <text evidence="1">Belongs to the 'phage' integrase family.</text>
</comment>
<dbReference type="InterPro" id="IPR013762">
    <property type="entry name" value="Integrase-like_cat_sf"/>
</dbReference>
<evidence type="ECO:0000313" key="6">
    <source>
        <dbReference type="EMBL" id="MBZ6067560.1"/>
    </source>
</evidence>
<keyword evidence="4" id="KW-0233">DNA recombination</keyword>
<gene>
    <name evidence="6" type="ORF">LA374_15265</name>
</gene>
<evidence type="ECO:0000259" key="5">
    <source>
        <dbReference type="PROSITE" id="PS51898"/>
    </source>
</evidence>
<comment type="caution">
    <text evidence="6">The sequence shown here is derived from an EMBL/GenBank/DDBJ whole genome shotgun (WGS) entry which is preliminary data.</text>
</comment>
<dbReference type="PROSITE" id="PS51898">
    <property type="entry name" value="TYR_RECOMBINASE"/>
    <property type="match status" value="1"/>
</dbReference>
<dbReference type="RefSeq" id="WP_224163329.1">
    <property type="nucleotide sequence ID" value="NZ_JAIRBT010000022.1"/>
</dbReference>
<evidence type="ECO:0000256" key="1">
    <source>
        <dbReference type="ARBA" id="ARBA00008857"/>
    </source>
</evidence>
<dbReference type="InterPro" id="IPR011010">
    <property type="entry name" value="DNA_brk_join_enz"/>
</dbReference>
<name>A0ABS7VEH9_9GAMM</name>
<dbReference type="Pfam" id="PF00589">
    <property type="entry name" value="Phage_integrase"/>
    <property type="match status" value="1"/>
</dbReference>
<feature type="domain" description="Tyr recombinase" evidence="5">
    <location>
        <begin position="364"/>
        <end position="564"/>
    </location>
</feature>
<dbReference type="InterPro" id="IPR002104">
    <property type="entry name" value="Integrase_catalytic"/>
</dbReference>
<dbReference type="PANTHER" id="PTHR30349">
    <property type="entry name" value="PHAGE INTEGRASE-RELATED"/>
    <property type="match status" value="1"/>
</dbReference>
<dbReference type="Pfam" id="PF20172">
    <property type="entry name" value="DUF6538"/>
    <property type="match status" value="1"/>
</dbReference>
<dbReference type="Gene3D" id="1.10.150.130">
    <property type="match status" value="1"/>
</dbReference>